<evidence type="ECO:0000313" key="2">
    <source>
        <dbReference type="EMBL" id="OAY31310.1"/>
    </source>
</evidence>
<feature type="signal peptide" evidence="1">
    <location>
        <begin position="1"/>
        <end position="24"/>
    </location>
</feature>
<organism evidence="2 3">
    <name type="scientific">Manihot esculenta</name>
    <name type="common">Cassava</name>
    <name type="synonym">Jatropha manihot</name>
    <dbReference type="NCBI Taxonomy" id="3983"/>
    <lineage>
        <taxon>Eukaryota</taxon>
        <taxon>Viridiplantae</taxon>
        <taxon>Streptophyta</taxon>
        <taxon>Embryophyta</taxon>
        <taxon>Tracheophyta</taxon>
        <taxon>Spermatophyta</taxon>
        <taxon>Magnoliopsida</taxon>
        <taxon>eudicotyledons</taxon>
        <taxon>Gunneridae</taxon>
        <taxon>Pentapetalae</taxon>
        <taxon>rosids</taxon>
        <taxon>fabids</taxon>
        <taxon>Malpighiales</taxon>
        <taxon>Euphorbiaceae</taxon>
        <taxon>Crotonoideae</taxon>
        <taxon>Manihoteae</taxon>
        <taxon>Manihot</taxon>
    </lineage>
</organism>
<evidence type="ECO:0000256" key="1">
    <source>
        <dbReference type="SAM" id="SignalP"/>
    </source>
</evidence>
<evidence type="ECO:0008006" key="4">
    <source>
        <dbReference type="Google" id="ProtNLM"/>
    </source>
</evidence>
<accession>A0A2C9UKK3</accession>
<keyword evidence="3" id="KW-1185">Reference proteome</keyword>
<dbReference type="Proteomes" id="UP000091857">
    <property type="component" value="Chromosome 14"/>
</dbReference>
<evidence type="ECO:0000313" key="3">
    <source>
        <dbReference type="Proteomes" id="UP000091857"/>
    </source>
</evidence>
<comment type="caution">
    <text evidence="2">The sequence shown here is derived from an EMBL/GenBank/DDBJ whole genome shotgun (WGS) entry which is preliminary data.</text>
</comment>
<keyword evidence="1" id="KW-0732">Signal</keyword>
<name>A0A2C9UKK3_MANES</name>
<protein>
    <recommendedName>
        <fullName evidence="4">Secreted protein</fullName>
    </recommendedName>
</protein>
<sequence length="88" mass="9766">MSACFDLALIGALLKLCFIPSASSTLCVCCGSLCYMLLCCFQQSLHLGFPAISMRLRSKRTCSGVECFGGFHIKRFFYLFLYLRGALT</sequence>
<gene>
    <name evidence="2" type="ORF">MANES_14G101800v8</name>
</gene>
<reference evidence="3" key="1">
    <citation type="journal article" date="2016" name="Nat. Biotechnol.">
        <title>Sequencing wild and cultivated cassava and related species reveals extensive interspecific hybridization and genetic diversity.</title>
        <authorList>
            <person name="Bredeson J.V."/>
            <person name="Lyons J.B."/>
            <person name="Prochnik S.E."/>
            <person name="Wu G.A."/>
            <person name="Ha C.M."/>
            <person name="Edsinger-Gonzales E."/>
            <person name="Grimwood J."/>
            <person name="Schmutz J."/>
            <person name="Rabbi I.Y."/>
            <person name="Egesi C."/>
            <person name="Nauluvula P."/>
            <person name="Lebot V."/>
            <person name="Ndunguru J."/>
            <person name="Mkamilo G."/>
            <person name="Bart R.S."/>
            <person name="Setter T.L."/>
            <person name="Gleadow R.M."/>
            <person name="Kulakow P."/>
            <person name="Ferguson M.E."/>
            <person name="Rounsley S."/>
            <person name="Rokhsar D.S."/>
        </authorList>
    </citation>
    <scope>NUCLEOTIDE SEQUENCE [LARGE SCALE GENOMIC DNA]</scope>
    <source>
        <strain evidence="3">cv. AM560-2</strain>
    </source>
</reference>
<dbReference type="EMBL" id="CM004400">
    <property type="protein sequence ID" value="OAY31310.1"/>
    <property type="molecule type" value="Genomic_DNA"/>
</dbReference>
<dbReference type="Gramene" id="Manes.14G101800.1.v8.1">
    <property type="protein sequence ID" value="Manes.14G101800.1.v8.1.CDS"/>
    <property type="gene ID" value="Manes.14G101800.v8.1"/>
</dbReference>
<dbReference type="AlphaFoldDB" id="A0A2C9UKK3"/>
<feature type="chain" id="PRO_5013084468" description="Secreted protein" evidence="1">
    <location>
        <begin position="25"/>
        <end position="88"/>
    </location>
</feature>
<proteinExistence type="predicted"/>